<accession>F8F8W4</accession>
<dbReference type="KEGG" id="pms:KNP414_03468"/>
<dbReference type="Proteomes" id="UP000006620">
    <property type="component" value="Chromosome"/>
</dbReference>
<dbReference type="SMART" id="SM00530">
    <property type="entry name" value="HTH_XRE"/>
    <property type="match status" value="1"/>
</dbReference>
<dbReference type="EMBL" id="CP002869">
    <property type="protein sequence ID" value="AEI42026.1"/>
    <property type="molecule type" value="Genomic_DNA"/>
</dbReference>
<organism evidence="2 3">
    <name type="scientific">Paenibacillus mucilaginosus (strain KNP414)</name>
    <dbReference type="NCBI Taxonomy" id="1036673"/>
    <lineage>
        <taxon>Bacteria</taxon>
        <taxon>Bacillati</taxon>
        <taxon>Bacillota</taxon>
        <taxon>Bacilli</taxon>
        <taxon>Bacillales</taxon>
        <taxon>Paenibacillaceae</taxon>
        <taxon>Paenibacillus</taxon>
    </lineage>
</organism>
<dbReference type="AlphaFoldDB" id="F8F8W4"/>
<evidence type="ECO:0000259" key="1">
    <source>
        <dbReference type="PROSITE" id="PS50943"/>
    </source>
</evidence>
<evidence type="ECO:0000313" key="2">
    <source>
        <dbReference type="EMBL" id="AEI42026.1"/>
    </source>
</evidence>
<dbReference type="PROSITE" id="PS50943">
    <property type="entry name" value="HTH_CROC1"/>
    <property type="match status" value="1"/>
</dbReference>
<gene>
    <name evidence="2" type="ordered locus">KNP414_03468</name>
</gene>
<dbReference type="InterPro" id="IPR010982">
    <property type="entry name" value="Lambda_DNA-bd_dom_sf"/>
</dbReference>
<dbReference type="HOGENOM" id="CLU_2105485_0_0_9"/>
<name>F8F8W4_PAEMK</name>
<evidence type="ECO:0000313" key="3">
    <source>
        <dbReference type="Proteomes" id="UP000006620"/>
    </source>
</evidence>
<dbReference type="RefSeq" id="WP_013917183.1">
    <property type="nucleotide sequence ID" value="NC_015690.1"/>
</dbReference>
<reference evidence="3" key="1">
    <citation type="submission" date="2011-06" db="EMBL/GenBank/DDBJ databases">
        <title>Complete genome sequence of Paenibacillus mucilaginosus KNP414.</title>
        <authorList>
            <person name="Wang J."/>
            <person name="Hu S."/>
            <person name="Hu X."/>
            <person name="Zhang B."/>
            <person name="Dong D."/>
            <person name="Zhang S."/>
            <person name="Zhao K."/>
            <person name="Wu D."/>
        </authorList>
    </citation>
    <scope>NUCLEOTIDE SEQUENCE [LARGE SCALE GENOMIC DNA]</scope>
    <source>
        <strain evidence="3">KNP414</strain>
    </source>
</reference>
<proteinExistence type="predicted"/>
<dbReference type="PATRIC" id="fig|1036673.3.peg.3191"/>
<sequence>MSTWYGQRLRELRELKGMEVTEFAKELGVSPGYLRNLETGRTQTIQLEILSRLEKELYWSVDEELAKEEEAEEEAAREPEDSPRLDRALRELRELTAADPPAGEYLLGMLEQGLRLVRDRRQPDMPPAAASE</sequence>
<reference evidence="2 3" key="2">
    <citation type="journal article" date="2013" name="Genome Announc.">
        <title>Genome Sequence of Growth-Improving Paenibacillus mucilaginosus Strain KNP414.</title>
        <authorList>
            <person name="Lu J.J."/>
            <person name="Wang J.F."/>
            <person name="Hu X.F."/>
        </authorList>
    </citation>
    <scope>NUCLEOTIDE SEQUENCE [LARGE SCALE GENOMIC DNA]</scope>
    <source>
        <strain evidence="2 3">KNP414</strain>
    </source>
</reference>
<protein>
    <submittedName>
        <fullName evidence="2">Transcriptional regulator, XRE family</fullName>
    </submittedName>
</protein>
<dbReference type="CDD" id="cd00093">
    <property type="entry name" value="HTH_XRE"/>
    <property type="match status" value="1"/>
</dbReference>
<dbReference type="GO" id="GO:0003677">
    <property type="term" value="F:DNA binding"/>
    <property type="evidence" value="ECO:0007669"/>
    <property type="project" value="InterPro"/>
</dbReference>
<dbReference type="Gene3D" id="1.10.260.40">
    <property type="entry name" value="lambda repressor-like DNA-binding domains"/>
    <property type="match status" value="1"/>
</dbReference>
<dbReference type="Pfam" id="PF13560">
    <property type="entry name" value="HTH_31"/>
    <property type="match status" value="1"/>
</dbReference>
<dbReference type="InterPro" id="IPR001387">
    <property type="entry name" value="Cro/C1-type_HTH"/>
</dbReference>
<feature type="domain" description="HTH cro/C1-type" evidence="1">
    <location>
        <begin position="9"/>
        <end position="65"/>
    </location>
</feature>
<dbReference type="SUPFAM" id="SSF47413">
    <property type="entry name" value="lambda repressor-like DNA-binding domains"/>
    <property type="match status" value="1"/>
</dbReference>